<reference evidence="1" key="1">
    <citation type="submission" date="2021-11" db="EMBL/GenBank/DDBJ databases">
        <authorList>
            <consortium name="Genoscope - CEA"/>
            <person name="William W."/>
        </authorList>
    </citation>
    <scope>NUCLEOTIDE SEQUENCE</scope>
</reference>
<dbReference type="EMBL" id="CAKKNE010000001">
    <property type="protein sequence ID" value="CAH0364833.1"/>
    <property type="molecule type" value="Genomic_DNA"/>
</dbReference>
<accession>A0A8J2S547</accession>
<comment type="caution">
    <text evidence="1">The sequence shown here is derived from an EMBL/GenBank/DDBJ whole genome shotgun (WGS) entry which is preliminary data.</text>
</comment>
<evidence type="ECO:0000313" key="1">
    <source>
        <dbReference type="EMBL" id="CAH0364833.1"/>
    </source>
</evidence>
<proteinExistence type="predicted"/>
<evidence type="ECO:0000313" key="2">
    <source>
        <dbReference type="Proteomes" id="UP000789595"/>
    </source>
</evidence>
<protein>
    <submittedName>
        <fullName evidence="1">Uncharacterized protein</fullName>
    </submittedName>
</protein>
<gene>
    <name evidence="1" type="ORF">PECAL_1P12180</name>
</gene>
<dbReference type="Proteomes" id="UP000789595">
    <property type="component" value="Unassembled WGS sequence"/>
</dbReference>
<organism evidence="1 2">
    <name type="scientific">Pelagomonas calceolata</name>
    <dbReference type="NCBI Taxonomy" id="35677"/>
    <lineage>
        <taxon>Eukaryota</taxon>
        <taxon>Sar</taxon>
        <taxon>Stramenopiles</taxon>
        <taxon>Ochrophyta</taxon>
        <taxon>Pelagophyceae</taxon>
        <taxon>Pelagomonadales</taxon>
        <taxon>Pelagomonadaceae</taxon>
        <taxon>Pelagomonas</taxon>
    </lineage>
</organism>
<keyword evidence="2" id="KW-1185">Reference proteome</keyword>
<name>A0A8J2S547_9STRA</name>
<dbReference type="AlphaFoldDB" id="A0A8J2S547"/>
<sequence length="198" mass="21177">MQSRQPRSEPIASPARRCITQQFAQDRSTRRKGPTSAISFRNLTTPRLTKSNTTYFFTRRMKPSSSPVFRGVSALRFWTCLPASVKAPFRSGFGAFGVRVMKPAWGFSSCRFNGNSFVCCGAGGFEGAGTFSRGGSVLRSSVMASSRSRGPGASSGVGAAGVGAGFLSPLGACVDSGCDVLYTLFFTPSSRRRRLHNS</sequence>